<proteinExistence type="predicted"/>
<evidence type="ECO:0000313" key="2">
    <source>
        <dbReference type="Proteomes" id="UP001177670"/>
    </source>
</evidence>
<evidence type="ECO:0000313" key="1">
    <source>
        <dbReference type="EMBL" id="KAK1123033.1"/>
    </source>
</evidence>
<organism evidence="1 2">
    <name type="scientific">Melipona bicolor</name>
    <dbReference type="NCBI Taxonomy" id="60889"/>
    <lineage>
        <taxon>Eukaryota</taxon>
        <taxon>Metazoa</taxon>
        <taxon>Ecdysozoa</taxon>
        <taxon>Arthropoda</taxon>
        <taxon>Hexapoda</taxon>
        <taxon>Insecta</taxon>
        <taxon>Pterygota</taxon>
        <taxon>Neoptera</taxon>
        <taxon>Endopterygota</taxon>
        <taxon>Hymenoptera</taxon>
        <taxon>Apocrita</taxon>
        <taxon>Aculeata</taxon>
        <taxon>Apoidea</taxon>
        <taxon>Anthophila</taxon>
        <taxon>Apidae</taxon>
        <taxon>Melipona</taxon>
    </lineage>
</organism>
<protein>
    <submittedName>
        <fullName evidence="1">Uncharacterized protein</fullName>
    </submittedName>
</protein>
<reference evidence="1" key="1">
    <citation type="submission" date="2021-10" db="EMBL/GenBank/DDBJ databases">
        <title>Melipona bicolor Genome sequencing and assembly.</title>
        <authorList>
            <person name="Araujo N.S."/>
            <person name="Arias M.C."/>
        </authorList>
    </citation>
    <scope>NUCLEOTIDE SEQUENCE</scope>
    <source>
        <strain evidence="1">USP_2M_L1-L4_2017</strain>
        <tissue evidence="1">Whole body</tissue>
    </source>
</reference>
<dbReference type="EMBL" id="JAHYIQ010000021">
    <property type="protein sequence ID" value="KAK1123033.1"/>
    <property type="molecule type" value="Genomic_DNA"/>
</dbReference>
<sequence>MIFCSTSHDNLHDFVGSSSIFLNSSPCAAEEGFSKLQRQVTTFHSVPFDCCSFPLKRLFSHEPQEHHAYSRAHKAGHEGHDCATMFAGCSFSLIDMALGKYDARRPQLPPEYADTAESFDDWTRYNMK</sequence>
<keyword evidence="2" id="KW-1185">Reference proteome</keyword>
<comment type="caution">
    <text evidence="1">The sequence shown here is derived from an EMBL/GenBank/DDBJ whole genome shotgun (WGS) entry which is preliminary data.</text>
</comment>
<dbReference type="Proteomes" id="UP001177670">
    <property type="component" value="Unassembled WGS sequence"/>
</dbReference>
<accession>A0AA40FPM3</accession>
<gene>
    <name evidence="1" type="ORF">K0M31_008669</name>
</gene>
<name>A0AA40FPM3_9HYME</name>
<dbReference type="AlphaFoldDB" id="A0AA40FPM3"/>